<feature type="domain" description="Polymerase/histidinol phosphatase N-terminal" evidence="1">
    <location>
        <begin position="144"/>
        <end position="208"/>
    </location>
</feature>
<organism evidence="2 3">
    <name type="scientific">Ensifer adhaerens</name>
    <name type="common">Sinorhizobium morelense</name>
    <dbReference type="NCBI Taxonomy" id="106592"/>
    <lineage>
        <taxon>Bacteria</taxon>
        <taxon>Pseudomonadati</taxon>
        <taxon>Pseudomonadota</taxon>
        <taxon>Alphaproteobacteria</taxon>
        <taxon>Hyphomicrobiales</taxon>
        <taxon>Rhizobiaceae</taxon>
        <taxon>Sinorhizobium/Ensifer group</taxon>
        <taxon>Ensifer</taxon>
    </lineage>
</organism>
<dbReference type="PATRIC" id="fig|106592.7.peg.3497"/>
<accession>A0A0L8BL74</accession>
<name>A0A0L8BL74_ENSAD</name>
<dbReference type="InterPro" id="IPR016195">
    <property type="entry name" value="Pol/histidinol_Pase-like"/>
</dbReference>
<dbReference type="AlphaFoldDB" id="A0A0L8BL74"/>
<evidence type="ECO:0000313" key="2">
    <source>
        <dbReference type="EMBL" id="KOF15345.1"/>
    </source>
</evidence>
<dbReference type="SMART" id="SM00481">
    <property type="entry name" value="POLIIIAc"/>
    <property type="match status" value="1"/>
</dbReference>
<gene>
    <name evidence="2" type="ORF">AC244_23845</name>
</gene>
<dbReference type="Proteomes" id="UP000037425">
    <property type="component" value="Unassembled WGS sequence"/>
</dbReference>
<dbReference type="InterPro" id="IPR003141">
    <property type="entry name" value="Pol/His_phosphatase_N"/>
</dbReference>
<dbReference type="InterPro" id="IPR052018">
    <property type="entry name" value="PHP_domain"/>
</dbReference>
<dbReference type="OrthoDB" id="9804333at2"/>
<dbReference type="CDD" id="cd07432">
    <property type="entry name" value="PHP_HisPPase"/>
    <property type="match status" value="1"/>
</dbReference>
<dbReference type="Gene3D" id="3.20.20.140">
    <property type="entry name" value="Metal-dependent hydrolases"/>
    <property type="match status" value="1"/>
</dbReference>
<evidence type="ECO:0000259" key="1">
    <source>
        <dbReference type="SMART" id="SM00481"/>
    </source>
</evidence>
<dbReference type="EMBL" id="LGAP01000020">
    <property type="protein sequence ID" value="KOF15345.1"/>
    <property type="molecule type" value="Genomic_DNA"/>
</dbReference>
<dbReference type="GO" id="GO:0004534">
    <property type="term" value="F:5'-3' RNA exonuclease activity"/>
    <property type="evidence" value="ECO:0007669"/>
    <property type="project" value="TreeGrafter"/>
</dbReference>
<evidence type="ECO:0000313" key="3">
    <source>
        <dbReference type="Proteomes" id="UP000037425"/>
    </source>
</evidence>
<dbReference type="RefSeq" id="WP_053251291.1">
    <property type="nucleotide sequence ID" value="NZ_LGAP01000020.1"/>
</dbReference>
<proteinExistence type="predicted"/>
<dbReference type="SUPFAM" id="SSF89550">
    <property type="entry name" value="PHP domain-like"/>
    <property type="match status" value="1"/>
</dbReference>
<dbReference type="NCBIfam" id="NF038032">
    <property type="entry name" value="CehA_McbA_metalo"/>
    <property type="match status" value="1"/>
</dbReference>
<comment type="caution">
    <text evidence="2">The sequence shown here is derived from an EMBL/GenBank/DDBJ whole genome shotgun (WGS) entry which is preliminary data.</text>
</comment>
<dbReference type="PANTHER" id="PTHR42924:SF3">
    <property type="entry name" value="POLYMERASE_HISTIDINOL PHOSPHATASE N-TERMINAL DOMAIN-CONTAINING PROTEIN"/>
    <property type="match status" value="1"/>
</dbReference>
<protein>
    <recommendedName>
        <fullName evidence="1">Polymerase/histidinol phosphatase N-terminal domain-containing protein</fullName>
    </recommendedName>
</protein>
<dbReference type="PANTHER" id="PTHR42924">
    <property type="entry name" value="EXONUCLEASE"/>
    <property type="match status" value="1"/>
</dbReference>
<sequence length="464" mass="51286">MTTITVHVTRADQAANPYFYVPFDVPEGTTRIDVTMAYAKAEDCIIDLGVLDRRATDYPSRAGFRGWSGGARDRFFVATDDATPGYIHGEMPAGRWQGMLGLYKLPPEGVDVTLTVSHDNAPRRLEPQPARTFPVRKAAGWYRGDLHCHTFHSDAAGSPELLHAAAKQAGLDFLAVADHNTISQRCYFHPNSSSDLVFVRAMEVTTAVGHANVFGIDDWIDFRMTRPEHGHTLADMVHERGGLLSINHDKPTIPWDYDVPEIDCMEVWQSHWMAWNWVSLGRYQQRLASGKRISAIGGSDFHQPARLMPEGPLGLARPTTVLWLEELSEDAILAAMKAGRGYITERPSGPHLALSIDGQPMGSTVRGPVEAKAEVNGAKGDRLLWFDASGQIADEIIEDDHWVGQYSGRPSLFLRAEIAAEKSRPQLIGDFTAALGGGLPWQLTEVELQQQTVRRAISNPIYVV</sequence>
<reference evidence="3" key="1">
    <citation type="submission" date="2015-07" db="EMBL/GenBank/DDBJ databases">
        <title>Whole genome sequence of an Ensifer adhaerens strain isolated from a cave pool in the Wind Cave National Park.</title>
        <authorList>
            <person name="Eng W.W.H."/>
            <person name="Gan H.M."/>
            <person name="Barton H.A."/>
            <person name="Savka M.A."/>
        </authorList>
    </citation>
    <scope>NUCLEOTIDE SEQUENCE [LARGE SCALE GENOMIC DNA]</scope>
    <source>
        <strain evidence="3">SD006</strain>
    </source>
</reference>
<dbReference type="GO" id="GO:0035312">
    <property type="term" value="F:5'-3' DNA exonuclease activity"/>
    <property type="evidence" value="ECO:0007669"/>
    <property type="project" value="TreeGrafter"/>
</dbReference>